<dbReference type="PROSITE" id="PS01094">
    <property type="entry name" value="UPF0076"/>
    <property type="match status" value="1"/>
</dbReference>
<comment type="caution">
    <text evidence="2">The sequence shown here is derived from an EMBL/GenBank/DDBJ whole genome shotgun (WGS) entry which is preliminary data.</text>
</comment>
<dbReference type="InterPro" id="IPR019897">
    <property type="entry name" value="RidA_CS"/>
</dbReference>
<dbReference type="AlphaFoldDB" id="A0A4V3BLU9"/>
<dbReference type="CDD" id="cd06150">
    <property type="entry name" value="YjgF_YER057c_UK114_like_2"/>
    <property type="match status" value="1"/>
</dbReference>
<proteinExistence type="inferred from homology"/>
<accession>A0A4V3BLU9</accession>
<keyword evidence="3" id="KW-1185">Reference proteome</keyword>
<dbReference type="InterPro" id="IPR035709">
    <property type="entry name" value="YoaB-like"/>
</dbReference>
<dbReference type="RefSeq" id="WP_133594209.1">
    <property type="nucleotide sequence ID" value="NZ_SNVV01000020.1"/>
</dbReference>
<organism evidence="2 3">
    <name type="scientific">Azoarcus indigens</name>
    <dbReference type="NCBI Taxonomy" id="29545"/>
    <lineage>
        <taxon>Bacteria</taxon>
        <taxon>Pseudomonadati</taxon>
        <taxon>Pseudomonadota</taxon>
        <taxon>Betaproteobacteria</taxon>
        <taxon>Rhodocyclales</taxon>
        <taxon>Zoogloeaceae</taxon>
        <taxon>Azoarcus</taxon>
    </lineage>
</organism>
<dbReference type="Proteomes" id="UP000295129">
    <property type="component" value="Unassembled WGS sequence"/>
</dbReference>
<dbReference type="Pfam" id="PF01042">
    <property type="entry name" value="Ribonuc_L-PSP"/>
    <property type="match status" value="1"/>
</dbReference>
<evidence type="ECO:0000313" key="2">
    <source>
        <dbReference type="EMBL" id="TDN47372.1"/>
    </source>
</evidence>
<dbReference type="Gene3D" id="3.30.1330.40">
    <property type="entry name" value="RutC-like"/>
    <property type="match status" value="1"/>
</dbReference>
<gene>
    <name evidence="2" type="ORF">C7389_12039</name>
</gene>
<dbReference type="InterPro" id="IPR006175">
    <property type="entry name" value="YjgF/YER057c/UK114"/>
</dbReference>
<dbReference type="OrthoDB" id="6899345at2"/>
<dbReference type="EMBL" id="SNVV01000020">
    <property type="protein sequence ID" value="TDN47372.1"/>
    <property type="molecule type" value="Genomic_DNA"/>
</dbReference>
<evidence type="ECO:0000256" key="1">
    <source>
        <dbReference type="ARBA" id="ARBA00010552"/>
    </source>
</evidence>
<reference evidence="2 3" key="1">
    <citation type="submission" date="2019-03" db="EMBL/GenBank/DDBJ databases">
        <title>Genomic Encyclopedia of Type Strains, Phase IV (KMG-IV): sequencing the most valuable type-strain genomes for metagenomic binning, comparative biology and taxonomic classification.</title>
        <authorList>
            <person name="Goeker M."/>
        </authorList>
    </citation>
    <scope>NUCLEOTIDE SEQUENCE [LARGE SCALE GENOMIC DNA]</scope>
    <source>
        <strain evidence="2 3">DSM 12121</strain>
    </source>
</reference>
<dbReference type="PANTHER" id="PTHR47328">
    <property type="match status" value="1"/>
</dbReference>
<protein>
    <submittedName>
        <fullName evidence="2">Enamine deaminase RidA (YjgF/YER057c/UK114 family)</fullName>
    </submittedName>
</protein>
<evidence type="ECO:0000313" key="3">
    <source>
        <dbReference type="Proteomes" id="UP000295129"/>
    </source>
</evidence>
<sequence length="117" mass="12493">MNEIQRHGVTARYADAVVHNRVAYLVEVPASNEGDIAQQTSEVLDSLARQLTRLGSSPARILMATIYLTDLAEAPAMNAVWEAWVPAGSAPSRACVQVAALVDPGWKIEIALTAALP</sequence>
<dbReference type="InterPro" id="IPR035959">
    <property type="entry name" value="RutC-like_sf"/>
</dbReference>
<dbReference type="SUPFAM" id="SSF55298">
    <property type="entry name" value="YjgF-like"/>
    <property type="match status" value="1"/>
</dbReference>
<comment type="similarity">
    <text evidence="1">Belongs to the RutC family.</text>
</comment>
<name>A0A4V3BLU9_9RHOO</name>
<dbReference type="PANTHER" id="PTHR47328:SF1">
    <property type="entry name" value="RUTC FAMILY PROTEIN YOAB"/>
    <property type="match status" value="1"/>
</dbReference>